<keyword evidence="5 9" id="KW-0378">Hydrolase</keyword>
<dbReference type="PANTHER" id="PTHR31375">
    <property type="match status" value="1"/>
</dbReference>
<gene>
    <name evidence="11" type="ORF">ILEXP_LOCUS28049</name>
</gene>
<keyword evidence="7" id="KW-0961">Cell wall biogenesis/degradation</keyword>
<dbReference type="GO" id="GO:0071555">
    <property type="term" value="P:cell wall organization"/>
    <property type="evidence" value="ECO:0007669"/>
    <property type="project" value="UniProtKB-KW"/>
</dbReference>
<protein>
    <recommendedName>
        <fullName evidence="13">Polygalacturonase</fullName>
    </recommendedName>
</protein>
<dbReference type="AlphaFoldDB" id="A0ABC8SQ78"/>
<dbReference type="InterPro" id="IPR006626">
    <property type="entry name" value="PbH1"/>
</dbReference>
<feature type="signal peptide" evidence="10">
    <location>
        <begin position="1"/>
        <end position="27"/>
    </location>
</feature>
<feature type="active site" evidence="8">
    <location>
        <position position="206"/>
    </location>
</feature>
<keyword evidence="10" id="KW-0732">Signal</keyword>
<evidence type="ECO:0000256" key="1">
    <source>
        <dbReference type="ARBA" id="ARBA00004191"/>
    </source>
</evidence>
<keyword evidence="4" id="KW-0964">Secreted</keyword>
<dbReference type="Pfam" id="PF00295">
    <property type="entry name" value="Glyco_hydro_28"/>
    <property type="match status" value="2"/>
</dbReference>
<evidence type="ECO:0000256" key="2">
    <source>
        <dbReference type="ARBA" id="ARBA00008834"/>
    </source>
</evidence>
<dbReference type="Gene3D" id="2.160.20.10">
    <property type="entry name" value="Single-stranded right-handed beta-helix, Pectin lyase-like"/>
    <property type="match status" value="2"/>
</dbReference>
<dbReference type="SMART" id="SM00710">
    <property type="entry name" value="PbH1"/>
    <property type="match status" value="3"/>
</dbReference>
<evidence type="ECO:0000256" key="8">
    <source>
        <dbReference type="PROSITE-ProRule" id="PRU10052"/>
    </source>
</evidence>
<evidence type="ECO:0008006" key="13">
    <source>
        <dbReference type="Google" id="ProtNLM"/>
    </source>
</evidence>
<evidence type="ECO:0000256" key="5">
    <source>
        <dbReference type="ARBA" id="ARBA00022801"/>
    </source>
</evidence>
<keyword evidence="3" id="KW-0134">Cell wall</keyword>
<sequence>MEMSSRLAFPMAFFLVLLLVWVNEVCGESNTFNVKDFGAIADGETDNSKALLNAWSKACQEKDQGTVLIPSGTFMVKAITLQGPCNDQTAFQIDGVLQAPSDPSFGTDHWINFKSINGLKVHGNGKLDGQGALAWSQTTCGGNADCKIPPVISAPGNSRNTDGIHVSKSKNIQILNSSIATGDDCISIGPGNTIISIYGISCGPGHGISIGSLGRYPDEKNVDGICVRNCTFNNTSNGLRIKTWAPSPPSKVTGVTFQDIVMYNTGNPIIIDQQYCPAKPCSAK</sequence>
<comment type="caution">
    <text evidence="11">The sequence shown here is derived from an EMBL/GenBank/DDBJ whole genome shotgun (WGS) entry which is preliminary data.</text>
</comment>
<evidence type="ECO:0000256" key="9">
    <source>
        <dbReference type="RuleBase" id="RU361169"/>
    </source>
</evidence>
<keyword evidence="6 9" id="KW-0326">Glycosidase</keyword>
<comment type="similarity">
    <text evidence="2 9">Belongs to the glycosyl hydrolase 28 family.</text>
</comment>
<organism evidence="11 12">
    <name type="scientific">Ilex paraguariensis</name>
    <name type="common">yerba mate</name>
    <dbReference type="NCBI Taxonomy" id="185542"/>
    <lineage>
        <taxon>Eukaryota</taxon>
        <taxon>Viridiplantae</taxon>
        <taxon>Streptophyta</taxon>
        <taxon>Embryophyta</taxon>
        <taxon>Tracheophyta</taxon>
        <taxon>Spermatophyta</taxon>
        <taxon>Magnoliopsida</taxon>
        <taxon>eudicotyledons</taxon>
        <taxon>Gunneridae</taxon>
        <taxon>Pentapetalae</taxon>
        <taxon>asterids</taxon>
        <taxon>campanulids</taxon>
        <taxon>Aquifoliales</taxon>
        <taxon>Aquifoliaceae</taxon>
        <taxon>Ilex</taxon>
    </lineage>
</organism>
<dbReference type="InterPro" id="IPR011050">
    <property type="entry name" value="Pectin_lyase_fold/virulence"/>
</dbReference>
<dbReference type="Proteomes" id="UP001642360">
    <property type="component" value="Unassembled WGS sequence"/>
</dbReference>
<comment type="subcellular location">
    <subcellularLocation>
        <location evidence="1">Secreted</location>
        <location evidence="1">Cell wall</location>
    </subcellularLocation>
</comment>
<dbReference type="SUPFAM" id="SSF51126">
    <property type="entry name" value="Pectin lyase-like"/>
    <property type="match status" value="1"/>
</dbReference>
<proteinExistence type="inferred from homology"/>
<evidence type="ECO:0000313" key="12">
    <source>
        <dbReference type="Proteomes" id="UP001642360"/>
    </source>
</evidence>
<dbReference type="InterPro" id="IPR000743">
    <property type="entry name" value="Glyco_hydro_28"/>
</dbReference>
<keyword evidence="12" id="KW-1185">Reference proteome</keyword>
<evidence type="ECO:0000256" key="6">
    <source>
        <dbReference type="ARBA" id="ARBA00023295"/>
    </source>
</evidence>
<reference evidence="11 12" key="1">
    <citation type="submission" date="2024-02" db="EMBL/GenBank/DDBJ databases">
        <authorList>
            <person name="Vignale AGUSTIN F."/>
            <person name="Sosa J E."/>
            <person name="Modenutti C."/>
        </authorList>
    </citation>
    <scope>NUCLEOTIDE SEQUENCE [LARGE SCALE GENOMIC DNA]</scope>
</reference>
<dbReference type="EMBL" id="CAUOFW020003341">
    <property type="protein sequence ID" value="CAK9159351.1"/>
    <property type="molecule type" value="Genomic_DNA"/>
</dbReference>
<evidence type="ECO:0000256" key="3">
    <source>
        <dbReference type="ARBA" id="ARBA00022512"/>
    </source>
</evidence>
<evidence type="ECO:0000313" key="11">
    <source>
        <dbReference type="EMBL" id="CAK9159351.1"/>
    </source>
</evidence>
<accession>A0ABC8SQ78</accession>
<name>A0ABC8SQ78_9AQUA</name>
<evidence type="ECO:0000256" key="10">
    <source>
        <dbReference type="SAM" id="SignalP"/>
    </source>
</evidence>
<dbReference type="PROSITE" id="PS00502">
    <property type="entry name" value="POLYGALACTURONASE"/>
    <property type="match status" value="1"/>
</dbReference>
<feature type="chain" id="PRO_5044841335" description="Polygalacturonase" evidence="10">
    <location>
        <begin position="28"/>
        <end position="284"/>
    </location>
</feature>
<evidence type="ECO:0000256" key="4">
    <source>
        <dbReference type="ARBA" id="ARBA00022525"/>
    </source>
</evidence>
<feature type="non-terminal residue" evidence="11">
    <location>
        <position position="284"/>
    </location>
</feature>
<dbReference type="GO" id="GO:0004553">
    <property type="term" value="F:hydrolase activity, hydrolyzing O-glycosyl compounds"/>
    <property type="evidence" value="ECO:0007669"/>
    <property type="project" value="UniProtKB-ARBA"/>
</dbReference>
<dbReference type="InterPro" id="IPR012334">
    <property type="entry name" value="Pectin_lyas_fold"/>
</dbReference>
<evidence type="ECO:0000256" key="7">
    <source>
        <dbReference type="ARBA" id="ARBA00023316"/>
    </source>
</evidence>